<dbReference type="KEGG" id="mts:MTES_2394"/>
<accession>E8NGQ9</accession>
<evidence type="ECO:0000256" key="4">
    <source>
        <dbReference type="ARBA" id="ARBA00022448"/>
    </source>
</evidence>
<keyword evidence="11 13" id="KW-1133">Transmembrane helix</keyword>
<reference key="2">
    <citation type="submission" date="2011-02" db="EMBL/GenBank/DDBJ databases">
        <title>Genome sequence of Microbacterium testaceum StLB037.</title>
        <authorList>
            <person name="Morohoshi T."/>
            <person name="Wang W.Z."/>
            <person name="Someya N."/>
            <person name="Ikeda T."/>
        </authorList>
    </citation>
    <scope>NUCLEOTIDE SEQUENCE</scope>
    <source>
        <strain>StLB037</strain>
    </source>
</reference>
<dbReference type="SUPFAM" id="SSF161098">
    <property type="entry name" value="MetI-like"/>
    <property type="match status" value="1"/>
</dbReference>
<dbReference type="eggNOG" id="COG1173">
    <property type="taxonomic scope" value="Bacteria"/>
</dbReference>
<evidence type="ECO:0000256" key="5">
    <source>
        <dbReference type="ARBA" id="ARBA00022475"/>
    </source>
</evidence>
<dbReference type="SUPFAM" id="SSF52540">
    <property type="entry name" value="P-loop containing nucleoside triphosphate hydrolases"/>
    <property type="match status" value="1"/>
</dbReference>
<dbReference type="Proteomes" id="UP000008975">
    <property type="component" value="Chromosome"/>
</dbReference>
<dbReference type="InterPro" id="IPR050388">
    <property type="entry name" value="ABC_Ni/Peptide_Import"/>
</dbReference>
<dbReference type="InterPro" id="IPR035906">
    <property type="entry name" value="MetI-like_sf"/>
</dbReference>
<dbReference type="PROSITE" id="PS50928">
    <property type="entry name" value="ABC_TM1"/>
    <property type="match status" value="1"/>
</dbReference>
<dbReference type="GO" id="GO:0055085">
    <property type="term" value="P:transmembrane transport"/>
    <property type="evidence" value="ECO:0007669"/>
    <property type="project" value="InterPro"/>
</dbReference>
<dbReference type="InterPro" id="IPR017871">
    <property type="entry name" value="ABC_transporter-like_CS"/>
</dbReference>
<evidence type="ECO:0000313" key="17">
    <source>
        <dbReference type="Proteomes" id="UP000008975"/>
    </source>
</evidence>
<dbReference type="Gene3D" id="3.40.50.300">
    <property type="entry name" value="P-loop containing nucleotide triphosphate hydrolases"/>
    <property type="match status" value="1"/>
</dbReference>
<sequence length="559" mass="59050">MSDRRRRVPASLVAGVIMLAVLVVIAVVAPIVWGASATTVTADTRLAPSAAHLLGTDDLGRDVLARTLVATRLTLLMAAAATAGSVILGVLIGGLIWVGSRRVRDVVLRIIDSTVAFPSLILALVIAAILGAGTVPAIVAIAIAGVPSFARITSNMTGSVATRDFVGTARLLGVPRLLLFSRHLLPNISGPLLVLIASSFALTLLDISSLSFVGLGVQSPEFDWGRLLNEGLPAVYSQPMQVVGPSVMLIFTGVAAMLTGDGLAVWLDPRSARGSRAATGRRSTRGASVHTDALVEVRALTVTAPSGKTLVDGISFEIGRGEILGLVGESGSGKSMTAMSLARLQADGVRVDAELLRLGDLDLLSPGHRSRLAREIGLVYQDPGSTFNPALRMGAQLTEVARVHLGLSRRAARDTLRDGLGEMRIREPQTVMGQHPFQLSGGMLQRATIASSLVTDPALLIADEPTTALDVTVQADVLRQLKRLNRDHGTAVLFISHDIGVVEALCDRVLVMRGGEIVERLTAEQLRHREVDHPYTRALLAATPTLRIVPRAVEEAPRV</sequence>
<name>E8NGQ9_MICTS</name>
<keyword evidence="6" id="KW-0997">Cell inner membrane</keyword>
<evidence type="ECO:0000256" key="12">
    <source>
        <dbReference type="ARBA" id="ARBA00023136"/>
    </source>
</evidence>
<dbReference type="GO" id="GO:0005886">
    <property type="term" value="C:plasma membrane"/>
    <property type="evidence" value="ECO:0007669"/>
    <property type="project" value="UniProtKB-SubCell"/>
</dbReference>
<keyword evidence="12 13" id="KW-0472">Membrane</keyword>
<dbReference type="InterPro" id="IPR000515">
    <property type="entry name" value="MetI-like"/>
</dbReference>
<feature type="transmembrane region" description="Helical" evidence="13">
    <location>
        <begin position="120"/>
        <end position="145"/>
    </location>
</feature>
<feature type="domain" description="ABC transporter" evidence="14">
    <location>
        <begin position="295"/>
        <end position="539"/>
    </location>
</feature>
<evidence type="ECO:0000256" key="7">
    <source>
        <dbReference type="ARBA" id="ARBA00022692"/>
    </source>
</evidence>
<evidence type="ECO:0000256" key="2">
    <source>
        <dbReference type="ARBA" id="ARBA00004202"/>
    </source>
</evidence>
<dbReference type="RefSeq" id="WP_013585483.1">
    <property type="nucleotide sequence ID" value="NC_015125.1"/>
</dbReference>
<comment type="similarity">
    <text evidence="13">Belongs to the binding-protein-dependent transport system permease family.</text>
</comment>
<organism evidence="16 17">
    <name type="scientific">Microbacterium testaceum (strain StLB037)</name>
    <dbReference type="NCBI Taxonomy" id="979556"/>
    <lineage>
        <taxon>Bacteria</taxon>
        <taxon>Bacillati</taxon>
        <taxon>Actinomycetota</taxon>
        <taxon>Actinomycetes</taxon>
        <taxon>Micrococcales</taxon>
        <taxon>Microbacteriaceae</taxon>
        <taxon>Microbacterium</taxon>
    </lineage>
</organism>
<feature type="domain" description="ABC transmembrane type-1" evidence="15">
    <location>
        <begin position="71"/>
        <end position="260"/>
    </location>
</feature>
<dbReference type="CDD" id="cd03257">
    <property type="entry name" value="ABC_NikE_OppD_transporters"/>
    <property type="match status" value="1"/>
</dbReference>
<dbReference type="Pfam" id="PF00005">
    <property type="entry name" value="ABC_tran"/>
    <property type="match status" value="1"/>
</dbReference>
<dbReference type="PANTHER" id="PTHR43297">
    <property type="entry name" value="OLIGOPEPTIDE TRANSPORT ATP-BINDING PROTEIN APPD"/>
    <property type="match status" value="1"/>
</dbReference>
<evidence type="ECO:0000259" key="15">
    <source>
        <dbReference type="PROSITE" id="PS50928"/>
    </source>
</evidence>
<dbReference type="Pfam" id="PF00528">
    <property type="entry name" value="BPD_transp_1"/>
    <property type="match status" value="1"/>
</dbReference>
<dbReference type="GO" id="GO:0016887">
    <property type="term" value="F:ATP hydrolysis activity"/>
    <property type="evidence" value="ECO:0007669"/>
    <property type="project" value="InterPro"/>
</dbReference>
<dbReference type="PROSITE" id="PS50893">
    <property type="entry name" value="ABC_TRANSPORTER_2"/>
    <property type="match status" value="1"/>
</dbReference>
<dbReference type="GO" id="GO:0005524">
    <property type="term" value="F:ATP binding"/>
    <property type="evidence" value="ECO:0007669"/>
    <property type="project" value="UniProtKB-KW"/>
</dbReference>
<dbReference type="EMBL" id="AP012052">
    <property type="protein sequence ID" value="BAJ75358.1"/>
    <property type="molecule type" value="Genomic_DNA"/>
</dbReference>
<comment type="similarity">
    <text evidence="3">Belongs to the ABC transporter superfamily.</text>
</comment>
<dbReference type="OrthoDB" id="3677453at2"/>
<keyword evidence="5" id="KW-1003">Cell membrane</keyword>
<dbReference type="SMART" id="SM00382">
    <property type="entry name" value="AAA"/>
    <property type="match status" value="1"/>
</dbReference>
<evidence type="ECO:0000256" key="9">
    <source>
        <dbReference type="ARBA" id="ARBA00022840"/>
    </source>
</evidence>
<feature type="transmembrane region" description="Helical" evidence="13">
    <location>
        <begin position="12"/>
        <end position="33"/>
    </location>
</feature>
<keyword evidence="4 13" id="KW-0813">Transport</keyword>
<dbReference type="InterPro" id="IPR027417">
    <property type="entry name" value="P-loop_NTPase"/>
</dbReference>
<dbReference type="HOGENOM" id="CLU_000604_70_6_11"/>
<evidence type="ECO:0000256" key="11">
    <source>
        <dbReference type="ARBA" id="ARBA00022989"/>
    </source>
</evidence>
<dbReference type="InterPro" id="IPR003593">
    <property type="entry name" value="AAA+_ATPase"/>
</dbReference>
<proteinExistence type="inferred from homology"/>
<dbReference type="Gene3D" id="1.10.3720.10">
    <property type="entry name" value="MetI-like"/>
    <property type="match status" value="1"/>
</dbReference>
<keyword evidence="10" id="KW-1278">Translocase</keyword>
<keyword evidence="8" id="KW-0547">Nucleotide-binding</keyword>
<evidence type="ECO:0000256" key="13">
    <source>
        <dbReference type="RuleBase" id="RU363032"/>
    </source>
</evidence>
<evidence type="ECO:0000313" key="16">
    <source>
        <dbReference type="EMBL" id="BAJ75358.1"/>
    </source>
</evidence>
<dbReference type="AlphaFoldDB" id="E8NGQ9"/>
<dbReference type="eggNOG" id="COG0444">
    <property type="taxonomic scope" value="Bacteria"/>
</dbReference>
<feature type="transmembrane region" description="Helical" evidence="13">
    <location>
        <begin position="75"/>
        <end position="99"/>
    </location>
</feature>
<keyword evidence="7 13" id="KW-0812">Transmembrane</keyword>
<comment type="subcellular location">
    <subcellularLocation>
        <location evidence="13">Cell membrane</location>
        <topology evidence="13">Multi-pass membrane protein</topology>
    </subcellularLocation>
    <subcellularLocation>
        <location evidence="2">Cell membrane</location>
        <topology evidence="2">Peripheral membrane protein</topology>
    </subcellularLocation>
    <subcellularLocation>
        <location evidence="1">Membrane</location>
        <topology evidence="1">Multi-pass membrane protein</topology>
    </subcellularLocation>
</comment>
<protein>
    <submittedName>
        <fullName evidence="16">ATPase components of various ABC-type transport systems, contain duplicated ATPase</fullName>
    </submittedName>
</protein>
<reference evidence="16 17" key="1">
    <citation type="journal article" date="2011" name="J. Bacteriol.">
        <title>Genome sequence of Microbacterium testaceum StLB037, an N-acylhomoserine lactone-degrading bacterium isolated from potato leaves.</title>
        <authorList>
            <person name="Morohoshi T."/>
            <person name="Wang W.-Z."/>
            <person name="Someya N."/>
            <person name="Ikeda T."/>
        </authorList>
    </citation>
    <scope>NUCLEOTIDE SEQUENCE [LARGE SCALE GENOMIC DNA]</scope>
    <source>
        <strain evidence="16 17">StLB037</strain>
    </source>
</reference>
<gene>
    <name evidence="16" type="ordered locus">MTES_2394</name>
</gene>
<evidence type="ECO:0000256" key="8">
    <source>
        <dbReference type="ARBA" id="ARBA00022741"/>
    </source>
</evidence>
<evidence type="ECO:0000256" key="6">
    <source>
        <dbReference type="ARBA" id="ARBA00022519"/>
    </source>
</evidence>
<dbReference type="InterPro" id="IPR003439">
    <property type="entry name" value="ABC_transporter-like_ATP-bd"/>
</dbReference>
<dbReference type="PANTHER" id="PTHR43297:SF14">
    <property type="entry name" value="ATPASE AAA-TYPE CORE DOMAIN-CONTAINING PROTEIN"/>
    <property type="match status" value="1"/>
</dbReference>
<evidence type="ECO:0000256" key="3">
    <source>
        <dbReference type="ARBA" id="ARBA00005417"/>
    </source>
</evidence>
<keyword evidence="9" id="KW-0067">ATP-binding</keyword>
<evidence type="ECO:0000259" key="14">
    <source>
        <dbReference type="PROSITE" id="PS50893"/>
    </source>
</evidence>
<evidence type="ECO:0000256" key="10">
    <source>
        <dbReference type="ARBA" id="ARBA00022967"/>
    </source>
</evidence>
<dbReference type="CDD" id="cd06261">
    <property type="entry name" value="TM_PBP2"/>
    <property type="match status" value="1"/>
</dbReference>
<evidence type="ECO:0000256" key="1">
    <source>
        <dbReference type="ARBA" id="ARBA00004141"/>
    </source>
</evidence>
<dbReference type="STRING" id="979556.MTES_2394"/>
<dbReference type="PROSITE" id="PS00211">
    <property type="entry name" value="ABC_TRANSPORTER_1"/>
    <property type="match status" value="1"/>
</dbReference>